<dbReference type="InterPro" id="IPR037213">
    <property type="entry name" value="Run_dom_sf"/>
</dbReference>
<feature type="compositionally biased region" description="Polar residues" evidence="5">
    <location>
        <begin position="252"/>
        <end position="261"/>
    </location>
</feature>
<dbReference type="Proteomes" id="UP001652700">
    <property type="component" value="Unplaced"/>
</dbReference>
<reference evidence="7" key="1">
    <citation type="submission" date="2025-05" db="UniProtKB">
        <authorList>
            <consortium name="EnsemblMetazoa"/>
        </authorList>
    </citation>
    <scope>IDENTIFICATION</scope>
</reference>
<dbReference type="Pfam" id="PF21054">
    <property type="entry name" value="RUBC_PIKBD"/>
    <property type="match status" value="1"/>
</dbReference>
<dbReference type="Gene3D" id="1.20.58.900">
    <property type="match status" value="1"/>
</dbReference>
<dbReference type="RefSeq" id="XP_050505149.1">
    <property type="nucleotide sequence ID" value="XM_050649192.1"/>
</dbReference>
<evidence type="ECO:0000256" key="2">
    <source>
        <dbReference type="ARBA" id="ARBA00022553"/>
    </source>
</evidence>
<keyword evidence="4" id="KW-0072">Autophagy</keyword>
<evidence type="ECO:0000256" key="3">
    <source>
        <dbReference type="ARBA" id="ARBA00022753"/>
    </source>
</evidence>
<dbReference type="InterPro" id="IPR048569">
    <property type="entry name" value="RUBC_PIKBD"/>
</dbReference>
<sequence>MNESSQYTLKYQQLLRDLKSTVEGLLMTQVANVWSVFGGLNRFHNIVDKIFKHGCNGSEEEIGYYKFIQGLEWLQPESSKSYLSVDCEYRPHIPPHLKNDMSAIWLYRSLENHSLSQKLSWLLSDKTHVSNCYQSYAFLAQEKYAEATLICLRAVERNQASLMSEINPYLFLQKPKEFLKVHRRCSSFPDNHMQKIYAEKVNIRRRTVQSVSDELMEATNRSNIRSKIRTWHSMPNLLADQRKITKRRPCSDSKTTPNTPVHSKKISPSLLKVDYKTLQPHPRKSNFKKTKQNTLPKTSGLKHVLIDNLNIVEYTHSLSSSQSSGTTLINDELNSSTASTSDIKPKSPLSLSQSPLSMVDSFLPMSGEKYYKKLPRKTFIEDGGMSVLPMATGYFPKPVKGQSLMSFLTSSQFARANAELDRENAHFSVSEAIISAMEQIRCKKSFRLVEEQLDESDPEIMDLKQKIRLRRTKRVLETQKKSLSSSLMSDGKTDTTTTVSPCSSTASGTDDSSSDYVEELEINETSNLEENSGLSMSMASLYSEADLMRRNTRGAPDGSSDILSAEGVALSLISKFSDKQLPRASDLEWLVSEKDAPQALLPLPKSWPVSPDSADEHVTPLRGTEEWAPPRAQIIFTLHPVPVRKDIIAKQNYRCAGCSMRVAPKYASRFRYCEYLGRFFCTGCHKNQVALIPAKVIQKWDFKSYPVSTFSYRLLEQMYTDPLFRIFSLNKNVGKLSKSLEFYKRLRLGLHYLKDFILTCRYAEQIRATLEDSMGSSLAEPDMYSMDDLCKIRSGELIIKLKNLVDICCRHTSECQLCLARGFICEFCGADEVIFPWQMRSVSRCDKCGSCYHMKCWSRQVPCKKCSRIQRRKESTDSTSSR</sequence>
<dbReference type="InterPro" id="IPR052428">
    <property type="entry name" value="Autophagy_HostDef_Reg"/>
</dbReference>
<evidence type="ECO:0000256" key="1">
    <source>
        <dbReference type="ARBA" id="ARBA00004603"/>
    </source>
</evidence>
<dbReference type="Pfam" id="PF13901">
    <property type="entry name" value="RH_dom"/>
    <property type="match status" value="1"/>
</dbReference>
<dbReference type="CDD" id="cd17686">
    <property type="entry name" value="RUN_RUBCN"/>
    <property type="match status" value="1"/>
</dbReference>
<name>A0ABM5K4N4_DIAVI</name>
<dbReference type="GeneID" id="114331271"/>
<dbReference type="PANTHER" id="PTHR45971">
    <property type="entry name" value="PHOX (PX) DOMAIN-CONTAINING PROTEIN"/>
    <property type="match status" value="1"/>
</dbReference>
<dbReference type="PROSITE" id="PS50826">
    <property type="entry name" value="RUN"/>
    <property type="match status" value="1"/>
</dbReference>
<dbReference type="InterPro" id="IPR004012">
    <property type="entry name" value="Run_dom"/>
</dbReference>
<evidence type="ECO:0000256" key="5">
    <source>
        <dbReference type="SAM" id="MobiDB-lite"/>
    </source>
</evidence>
<evidence type="ECO:0000256" key="4">
    <source>
        <dbReference type="ARBA" id="ARBA00023006"/>
    </source>
</evidence>
<accession>A0ABM5K4N4</accession>
<proteinExistence type="predicted"/>
<dbReference type="PANTHER" id="PTHR45971:SF1">
    <property type="entry name" value="RUBICON, ISOFORM A"/>
    <property type="match status" value="1"/>
</dbReference>
<evidence type="ECO:0000259" key="6">
    <source>
        <dbReference type="PROSITE" id="PS50826"/>
    </source>
</evidence>
<comment type="subcellular location">
    <subcellularLocation>
        <location evidence="1">Late endosome</location>
    </subcellularLocation>
</comment>
<feature type="domain" description="RUN" evidence="6">
    <location>
        <begin position="34"/>
        <end position="165"/>
    </location>
</feature>
<protein>
    <recommendedName>
        <fullName evidence="6">RUN domain-containing protein</fullName>
    </recommendedName>
</protein>
<feature type="region of interest" description="Disordered" evidence="5">
    <location>
        <begin position="246"/>
        <end position="265"/>
    </location>
</feature>
<organism evidence="7 8">
    <name type="scientific">Diabrotica virgifera virgifera</name>
    <name type="common">western corn rootworm</name>
    <dbReference type="NCBI Taxonomy" id="50390"/>
    <lineage>
        <taxon>Eukaryota</taxon>
        <taxon>Metazoa</taxon>
        <taxon>Ecdysozoa</taxon>
        <taxon>Arthropoda</taxon>
        <taxon>Hexapoda</taxon>
        <taxon>Insecta</taxon>
        <taxon>Pterygota</taxon>
        <taxon>Neoptera</taxon>
        <taxon>Endopterygota</taxon>
        <taxon>Coleoptera</taxon>
        <taxon>Polyphaga</taxon>
        <taxon>Cucujiformia</taxon>
        <taxon>Chrysomeloidea</taxon>
        <taxon>Chrysomelidae</taxon>
        <taxon>Galerucinae</taxon>
        <taxon>Diabroticina</taxon>
        <taxon>Diabroticites</taxon>
        <taxon>Diabrotica</taxon>
    </lineage>
</organism>
<dbReference type="SUPFAM" id="SSF140741">
    <property type="entry name" value="RUN domain-like"/>
    <property type="match status" value="1"/>
</dbReference>
<feature type="region of interest" description="Disordered" evidence="5">
    <location>
        <begin position="480"/>
        <end position="516"/>
    </location>
</feature>
<dbReference type="SMART" id="SM01175">
    <property type="entry name" value="DUF4206"/>
    <property type="match status" value="1"/>
</dbReference>
<keyword evidence="8" id="KW-1185">Reference proteome</keyword>
<keyword evidence="3" id="KW-0967">Endosome</keyword>
<dbReference type="InterPro" id="IPR025258">
    <property type="entry name" value="RH_dom"/>
</dbReference>
<dbReference type="EnsemblMetazoa" id="XM_050649192.1">
    <property type="protein sequence ID" value="XP_050505149.1"/>
    <property type="gene ID" value="LOC114331271"/>
</dbReference>
<evidence type="ECO:0000313" key="7">
    <source>
        <dbReference type="EnsemblMetazoa" id="XP_050505149.1"/>
    </source>
</evidence>
<feature type="compositionally biased region" description="Polar residues" evidence="5">
    <location>
        <begin position="481"/>
        <end position="502"/>
    </location>
</feature>
<evidence type="ECO:0000313" key="8">
    <source>
        <dbReference type="Proteomes" id="UP001652700"/>
    </source>
</evidence>
<keyword evidence="2" id="KW-0597">Phosphoprotein</keyword>